<keyword evidence="2" id="KW-1185">Reference proteome</keyword>
<name>A0ACC2WM07_9TREE</name>
<comment type="caution">
    <text evidence="1">The sequence shown here is derived from an EMBL/GenBank/DDBJ whole genome shotgun (WGS) entry which is preliminary data.</text>
</comment>
<evidence type="ECO:0000313" key="1">
    <source>
        <dbReference type="EMBL" id="KAJ9112778.1"/>
    </source>
</evidence>
<sequence>MHVAFDRHVRLRVTPLLLRLQGYGALDLSPELWLSDEYRTHDGRVEVIFAPGEDGESRPDALRVTFQGKTVDQVRAMVGGKAYEEEWVHLYSVPSLGKADSSDVVKTRETTLQMPSLDRSGTLSSDILFDAGYPDHGIWAHESPSLDSSRPAISSLWLEGIQEVWEEGSESSSPPWSDSEVEMDLLSGSEFSEEEGVW</sequence>
<proteinExistence type="predicted"/>
<protein>
    <submittedName>
        <fullName evidence="1">Uncharacterized protein</fullName>
    </submittedName>
</protein>
<accession>A0ACC2WM07</accession>
<gene>
    <name evidence="1" type="ORF">QFC20_002103</name>
</gene>
<reference evidence="1" key="1">
    <citation type="submission" date="2023-04" db="EMBL/GenBank/DDBJ databases">
        <title>Draft Genome sequencing of Naganishia species isolated from polar environments using Oxford Nanopore Technology.</title>
        <authorList>
            <person name="Leo P."/>
            <person name="Venkateswaran K."/>
        </authorList>
    </citation>
    <scope>NUCLEOTIDE SEQUENCE</scope>
    <source>
        <strain evidence="1">MNA-CCFEE 5262</strain>
    </source>
</reference>
<evidence type="ECO:0000313" key="2">
    <source>
        <dbReference type="Proteomes" id="UP001230649"/>
    </source>
</evidence>
<dbReference type="Proteomes" id="UP001230649">
    <property type="component" value="Unassembled WGS sequence"/>
</dbReference>
<dbReference type="EMBL" id="JASBWS010000014">
    <property type="protein sequence ID" value="KAJ9112778.1"/>
    <property type="molecule type" value="Genomic_DNA"/>
</dbReference>
<organism evidence="1 2">
    <name type="scientific">Naganishia adeliensis</name>
    <dbReference type="NCBI Taxonomy" id="92952"/>
    <lineage>
        <taxon>Eukaryota</taxon>
        <taxon>Fungi</taxon>
        <taxon>Dikarya</taxon>
        <taxon>Basidiomycota</taxon>
        <taxon>Agaricomycotina</taxon>
        <taxon>Tremellomycetes</taxon>
        <taxon>Filobasidiales</taxon>
        <taxon>Filobasidiaceae</taxon>
        <taxon>Naganishia</taxon>
    </lineage>
</organism>